<keyword evidence="6" id="KW-1185">Reference proteome</keyword>
<reference evidence="5 6" key="1">
    <citation type="submission" date="2018-06" db="EMBL/GenBank/DDBJ databases">
        <title>Comparative genomics reveals the genomic features of Rhizophagus irregularis, R. cerebriforme, R. diaphanum and Gigaspora rosea, and their symbiotic lifestyle signature.</title>
        <authorList>
            <person name="Morin E."/>
            <person name="San Clemente H."/>
            <person name="Chen E.C.H."/>
            <person name="De La Providencia I."/>
            <person name="Hainaut M."/>
            <person name="Kuo A."/>
            <person name="Kohler A."/>
            <person name="Murat C."/>
            <person name="Tang N."/>
            <person name="Roy S."/>
            <person name="Loubradou J."/>
            <person name="Henrissat B."/>
            <person name="Grigoriev I.V."/>
            <person name="Corradi N."/>
            <person name="Roux C."/>
            <person name="Martin F.M."/>
        </authorList>
    </citation>
    <scope>NUCLEOTIDE SEQUENCE [LARGE SCALE GENOMIC DNA]</scope>
    <source>
        <strain evidence="5 6">DAOM 227022</strain>
    </source>
</reference>
<dbReference type="PANTHER" id="PTHR33129">
    <property type="entry name" value="PROTEIN KINASE DOMAIN-CONTAINING PROTEIN-RELATED"/>
    <property type="match status" value="1"/>
</dbReference>
<organism evidence="5 6">
    <name type="scientific">Glomus cerebriforme</name>
    <dbReference type="NCBI Taxonomy" id="658196"/>
    <lineage>
        <taxon>Eukaryota</taxon>
        <taxon>Fungi</taxon>
        <taxon>Fungi incertae sedis</taxon>
        <taxon>Mucoromycota</taxon>
        <taxon>Glomeromycotina</taxon>
        <taxon>Glomeromycetes</taxon>
        <taxon>Glomerales</taxon>
        <taxon>Glomeraceae</taxon>
        <taxon>Glomus</taxon>
    </lineage>
</organism>
<dbReference type="Proteomes" id="UP000265703">
    <property type="component" value="Unassembled WGS sequence"/>
</dbReference>
<feature type="domain" description="Crinkler effector protein N-terminal" evidence="4">
    <location>
        <begin position="654"/>
        <end position="744"/>
    </location>
</feature>
<comment type="subcellular location">
    <subcellularLocation>
        <location evidence="1">Host cell</location>
    </subcellularLocation>
    <subcellularLocation>
        <location evidence="2">Secreted</location>
    </subcellularLocation>
</comment>
<evidence type="ECO:0000256" key="3">
    <source>
        <dbReference type="ARBA" id="ARBA00022525"/>
    </source>
</evidence>
<dbReference type="GO" id="GO:0005576">
    <property type="term" value="C:extracellular region"/>
    <property type="evidence" value="ECO:0007669"/>
    <property type="project" value="UniProtKB-SubCell"/>
</dbReference>
<accession>A0A397SM69</accession>
<sequence length="804" mass="93967">MSIDNIIDIIQSLSNESNKLSEDETANLYVYLLDRNTKLADVEKLLGLCMTNNAKLVFLRGISKFIGEGDNKNQAPKYIAEPAEPKVIEFWKRLNEAKIIFLWSQDMQFSTIHYEVKEETNLKFDLRPTVEQSLKNNKYIIQKESIKHNILQDLLSQSDEFEDNCRAILCLPKDVLFLGDENFGSQLLIRNCYLQLICQMFKNSTSQFGCVVTGTPGIGKTYFGLFLLFYIRLYHSNSTVVWQLANSQFGTCICFFPDGDVKIGHFNCFRSIINKKENFYLVDAQVPEGSCAYTILLTSPKPELFNRFIKPHGVTKYYMPIWEHDEIIILWDACYKDSRNLYGKRFTLEKIEILMSMWGTIPRSVLENWDDESYNKKELTRLINETDLEKCMKSINEASMTRNSASSRLVHIHVEPNFVDSYFQFASSIICNKLINSYEHQLGNNLCDLIACNDNQSKIASYRGNLFEDFAHKQLSKGGVFRTRKLKKGINTTEITNKKIKGLEYNWFTTMKNVREDCYNRPRSKIFETIDSFSLDDDNETLTLYQTTVSTNHGIKVKGLKDFKYSKWDEISNKFIKWDKKFHLYYVVPTDKFETFPWQSYRTKKNYVIKKYPSWIDEIPQYVLEIKLDKKQTESLKFLQNVNVVKLFNLGIWGDTSFDNVFSIEIDGDNTRIANINVSRFKRFILNEIKGKLNINDPSVLKLWKVDINQGYKLDEIKNDDDIEHKLSGRMMGTLEKLGDEFNLYKMKSEDEFDKFLRRINARGLDFFDDNGLEYVVTSLDSINNNREYHINSSYFTAIRSQIM</sequence>
<dbReference type="AlphaFoldDB" id="A0A397SM69"/>
<dbReference type="OrthoDB" id="2448891at2759"/>
<dbReference type="STRING" id="658196.A0A397SM69"/>
<evidence type="ECO:0000259" key="4">
    <source>
        <dbReference type="Pfam" id="PF20147"/>
    </source>
</evidence>
<name>A0A397SM69_9GLOM</name>
<evidence type="ECO:0000256" key="1">
    <source>
        <dbReference type="ARBA" id="ARBA00004340"/>
    </source>
</evidence>
<dbReference type="InterPro" id="IPR052980">
    <property type="entry name" value="Crinkler_effector"/>
</dbReference>
<evidence type="ECO:0000256" key="2">
    <source>
        <dbReference type="ARBA" id="ARBA00004613"/>
    </source>
</evidence>
<proteinExistence type="predicted"/>
<comment type="caution">
    <text evidence="5">The sequence shown here is derived from an EMBL/GenBank/DDBJ whole genome shotgun (WGS) entry which is preliminary data.</text>
</comment>
<dbReference type="GO" id="GO:0043657">
    <property type="term" value="C:host cell"/>
    <property type="evidence" value="ECO:0007669"/>
    <property type="project" value="UniProtKB-SubCell"/>
</dbReference>
<evidence type="ECO:0000313" key="6">
    <source>
        <dbReference type="Proteomes" id="UP000265703"/>
    </source>
</evidence>
<dbReference type="Pfam" id="PF20147">
    <property type="entry name" value="Crinkler"/>
    <property type="match status" value="1"/>
</dbReference>
<dbReference type="InterPro" id="IPR045379">
    <property type="entry name" value="Crinkler_N"/>
</dbReference>
<protein>
    <recommendedName>
        <fullName evidence="4">Crinkler effector protein N-terminal domain-containing protein</fullName>
    </recommendedName>
</protein>
<dbReference type="EMBL" id="QKYT01000346">
    <property type="protein sequence ID" value="RIA86762.1"/>
    <property type="molecule type" value="Genomic_DNA"/>
</dbReference>
<keyword evidence="3" id="KW-0964">Secreted</keyword>
<dbReference type="PANTHER" id="PTHR33129:SF1">
    <property type="entry name" value="ATP-BINDING PROTEIN"/>
    <property type="match status" value="1"/>
</dbReference>
<evidence type="ECO:0000313" key="5">
    <source>
        <dbReference type="EMBL" id="RIA86762.1"/>
    </source>
</evidence>
<gene>
    <name evidence="5" type="ORF">C1645_828796</name>
</gene>